<dbReference type="InterPro" id="IPR036866">
    <property type="entry name" value="RibonucZ/Hydroxyglut_hydro"/>
</dbReference>
<dbReference type="PIRSF" id="PIRSF005457">
    <property type="entry name" value="Glx"/>
    <property type="match status" value="1"/>
</dbReference>
<keyword evidence="6 7" id="KW-0862">Zinc</keyword>
<comment type="catalytic activity">
    <reaction evidence="1 7">
        <text>an S-(2-hydroxyacyl)glutathione + H2O = a 2-hydroxy carboxylate + glutathione + H(+)</text>
        <dbReference type="Rhea" id="RHEA:21864"/>
        <dbReference type="ChEBI" id="CHEBI:15377"/>
        <dbReference type="ChEBI" id="CHEBI:15378"/>
        <dbReference type="ChEBI" id="CHEBI:57925"/>
        <dbReference type="ChEBI" id="CHEBI:58896"/>
        <dbReference type="ChEBI" id="CHEBI:71261"/>
        <dbReference type="EC" id="3.1.2.6"/>
    </reaction>
</comment>
<keyword evidence="10" id="KW-1185">Reference proteome</keyword>
<dbReference type="PANTHER" id="PTHR43705">
    <property type="entry name" value="HYDROXYACYLGLUTATHIONE HYDROLASE"/>
    <property type="match status" value="1"/>
</dbReference>
<evidence type="ECO:0000256" key="3">
    <source>
        <dbReference type="ARBA" id="ARBA00006759"/>
    </source>
</evidence>
<dbReference type="EMBL" id="JBAKAR010000007">
    <property type="protein sequence ID" value="MEL0613526.1"/>
    <property type="molecule type" value="Genomic_DNA"/>
</dbReference>
<dbReference type="InterPro" id="IPR017782">
    <property type="entry name" value="Hydroxyacylglutathione_Hdrlase"/>
</dbReference>
<feature type="binding site" evidence="7">
    <location>
        <position position="56"/>
    </location>
    <ligand>
        <name>Zn(2+)</name>
        <dbReference type="ChEBI" id="CHEBI:29105"/>
        <label>1</label>
    </ligand>
</feature>
<dbReference type="HAMAP" id="MF_01374">
    <property type="entry name" value="Glyoxalase_2"/>
    <property type="match status" value="1"/>
</dbReference>
<dbReference type="InterPro" id="IPR032282">
    <property type="entry name" value="HAGH_C"/>
</dbReference>
<reference evidence="9 10" key="1">
    <citation type="submission" date="2024-02" db="EMBL/GenBank/DDBJ databases">
        <title>Bacteria isolated from the canopy kelp, Nereocystis luetkeana.</title>
        <authorList>
            <person name="Pfister C.A."/>
            <person name="Younker I.T."/>
            <person name="Light S.H."/>
        </authorList>
    </citation>
    <scope>NUCLEOTIDE SEQUENCE [LARGE SCALE GENOMIC DNA]</scope>
    <source>
        <strain evidence="9 10">TI.4.07</strain>
    </source>
</reference>
<sequence>MTFIPLHAFSDNYIWIIQEKDSAHIWAVDPGDAEVVSQYCHQQQLTLSGILITHHHKDHTGGVQSLKDQFQCPVYGPAHLSPMVTHPLQEGDTVKVFSRSFRVLETPGHTLDHLCYFSDQATPVLFSGDTLFRGGCGRIMEGTAEQMLAAMNTLSALPNNTLVYCTHEYTLANYRFALHLDQHNNDLIETQQECQQRRDRNTVTLPSSIKIEQQTNPFLRTHVPAIVAQAAKQLGEEVADNEVAAFSQVRRAKDTFS</sequence>
<protein>
    <recommendedName>
        <fullName evidence="7">Hydroxyacylglutathione hydrolase</fullName>
        <ecNumber evidence="7">3.1.2.6</ecNumber>
    </recommendedName>
    <alternativeName>
        <fullName evidence="7">Glyoxalase II</fullName>
        <shortName evidence="7">Glx II</shortName>
    </alternativeName>
</protein>
<feature type="binding site" evidence="7">
    <location>
        <position position="129"/>
    </location>
    <ligand>
        <name>Zn(2+)</name>
        <dbReference type="ChEBI" id="CHEBI:29105"/>
        <label>2</label>
    </ligand>
</feature>
<comment type="function">
    <text evidence="7">Thiolesterase that catalyzes the hydrolysis of S-D-lactoyl-glutathione to form glutathione and D-lactic acid.</text>
</comment>
<keyword evidence="4 7" id="KW-0479">Metal-binding</keyword>
<accession>A0ABU9G674</accession>
<evidence type="ECO:0000256" key="7">
    <source>
        <dbReference type="HAMAP-Rule" id="MF_01374"/>
    </source>
</evidence>
<feature type="binding site" evidence="7">
    <location>
        <position position="129"/>
    </location>
    <ligand>
        <name>Zn(2+)</name>
        <dbReference type="ChEBI" id="CHEBI:29105"/>
        <label>1</label>
    </ligand>
</feature>
<comment type="cofactor">
    <cofactor evidence="7">
        <name>Zn(2+)</name>
        <dbReference type="ChEBI" id="CHEBI:29105"/>
    </cofactor>
    <text evidence="7">Binds 2 Zn(2+) ions per subunit.</text>
</comment>
<comment type="pathway">
    <text evidence="2 7">Secondary metabolite metabolism; methylglyoxal degradation; (R)-lactate from methylglyoxal: step 2/2.</text>
</comment>
<comment type="subunit">
    <text evidence="7">Monomer.</text>
</comment>
<dbReference type="Pfam" id="PF16123">
    <property type="entry name" value="HAGH_C"/>
    <property type="match status" value="1"/>
</dbReference>
<dbReference type="NCBIfam" id="TIGR03413">
    <property type="entry name" value="GSH_gloB"/>
    <property type="match status" value="1"/>
</dbReference>
<evidence type="ECO:0000313" key="10">
    <source>
        <dbReference type="Proteomes" id="UP001379949"/>
    </source>
</evidence>
<keyword evidence="5 7" id="KW-0378">Hydrolase</keyword>
<dbReference type="Proteomes" id="UP001379949">
    <property type="component" value="Unassembled WGS sequence"/>
</dbReference>
<feature type="binding site" evidence="7">
    <location>
        <position position="58"/>
    </location>
    <ligand>
        <name>Zn(2+)</name>
        <dbReference type="ChEBI" id="CHEBI:29105"/>
        <label>2</label>
    </ligand>
</feature>
<evidence type="ECO:0000256" key="6">
    <source>
        <dbReference type="ARBA" id="ARBA00022833"/>
    </source>
</evidence>
<evidence type="ECO:0000256" key="2">
    <source>
        <dbReference type="ARBA" id="ARBA00004963"/>
    </source>
</evidence>
<feature type="domain" description="Metallo-beta-lactamase" evidence="8">
    <location>
        <begin position="11"/>
        <end position="167"/>
    </location>
</feature>
<dbReference type="InterPro" id="IPR035680">
    <property type="entry name" value="Clx_II_MBL"/>
</dbReference>
<dbReference type="SUPFAM" id="SSF56281">
    <property type="entry name" value="Metallo-hydrolase/oxidoreductase"/>
    <property type="match status" value="1"/>
</dbReference>
<organism evidence="9 10">
    <name type="scientific">Marinomonas arenicola</name>
    <dbReference type="NCBI Taxonomy" id="569601"/>
    <lineage>
        <taxon>Bacteria</taxon>
        <taxon>Pseudomonadati</taxon>
        <taxon>Pseudomonadota</taxon>
        <taxon>Gammaproteobacteria</taxon>
        <taxon>Oceanospirillales</taxon>
        <taxon>Oceanospirillaceae</taxon>
        <taxon>Marinomonas</taxon>
    </lineage>
</organism>
<evidence type="ECO:0000256" key="1">
    <source>
        <dbReference type="ARBA" id="ARBA00001623"/>
    </source>
</evidence>
<proteinExistence type="inferred from homology"/>
<comment type="caution">
    <text evidence="9">The sequence shown here is derived from an EMBL/GenBank/DDBJ whole genome shotgun (WGS) entry which is preliminary data.</text>
</comment>
<dbReference type="PANTHER" id="PTHR43705:SF1">
    <property type="entry name" value="HYDROXYACYLGLUTATHIONE HYDROLASE GLOB"/>
    <property type="match status" value="1"/>
</dbReference>
<dbReference type="EC" id="3.1.2.6" evidence="7"/>
<name>A0ABU9G674_9GAMM</name>
<dbReference type="InterPro" id="IPR050110">
    <property type="entry name" value="Glyoxalase_II_hydrolase"/>
</dbReference>
<dbReference type="SMART" id="SM00849">
    <property type="entry name" value="Lactamase_B"/>
    <property type="match status" value="1"/>
</dbReference>
<comment type="similarity">
    <text evidence="3 7">Belongs to the metallo-beta-lactamase superfamily. Glyoxalase II family.</text>
</comment>
<gene>
    <name evidence="7 9" type="primary">gloB</name>
    <name evidence="9" type="ORF">V6242_10235</name>
</gene>
<evidence type="ECO:0000256" key="5">
    <source>
        <dbReference type="ARBA" id="ARBA00022801"/>
    </source>
</evidence>
<feature type="binding site" evidence="7">
    <location>
        <position position="54"/>
    </location>
    <ligand>
        <name>Zn(2+)</name>
        <dbReference type="ChEBI" id="CHEBI:29105"/>
        <label>1</label>
    </ligand>
</feature>
<feature type="binding site" evidence="7">
    <location>
        <position position="59"/>
    </location>
    <ligand>
        <name>Zn(2+)</name>
        <dbReference type="ChEBI" id="CHEBI:29105"/>
        <label>2</label>
    </ligand>
</feature>
<evidence type="ECO:0000313" key="9">
    <source>
        <dbReference type="EMBL" id="MEL0613526.1"/>
    </source>
</evidence>
<dbReference type="CDD" id="cd07723">
    <property type="entry name" value="hydroxyacylglutathione_hydrolase_MBL-fold"/>
    <property type="match status" value="1"/>
</dbReference>
<dbReference type="Pfam" id="PF00753">
    <property type="entry name" value="Lactamase_B"/>
    <property type="match status" value="1"/>
</dbReference>
<feature type="binding site" evidence="7">
    <location>
        <position position="109"/>
    </location>
    <ligand>
        <name>Zn(2+)</name>
        <dbReference type="ChEBI" id="CHEBI:29105"/>
        <label>1</label>
    </ligand>
</feature>
<dbReference type="Gene3D" id="3.60.15.10">
    <property type="entry name" value="Ribonuclease Z/Hydroxyacylglutathione hydrolase-like"/>
    <property type="match status" value="1"/>
</dbReference>
<evidence type="ECO:0000259" key="8">
    <source>
        <dbReference type="SMART" id="SM00849"/>
    </source>
</evidence>
<dbReference type="GO" id="GO:0004416">
    <property type="term" value="F:hydroxyacylglutathione hydrolase activity"/>
    <property type="evidence" value="ECO:0007669"/>
    <property type="project" value="UniProtKB-EC"/>
</dbReference>
<evidence type="ECO:0000256" key="4">
    <source>
        <dbReference type="ARBA" id="ARBA00022723"/>
    </source>
</evidence>
<dbReference type="RefSeq" id="WP_341562932.1">
    <property type="nucleotide sequence ID" value="NZ_JBAKAQ010000001.1"/>
</dbReference>
<dbReference type="InterPro" id="IPR001279">
    <property type="entry name" value="Metallo-B-lactamas"/>
</dbReference>
<feature type="binding site" evidence="7">
    <location>
        <position position="167"/>
    </location>
    <ligand>
        <name>Zn(2+)</name>
        <dbReference type="ChEBI" id="CHEBI:29105"/>
        <label>2</label>
    </ligand>
</feature>